<gene>
    <name evidence="3" type="ORF">FisN_1Hh021</name>
</gene>
<organism evidence="3 4">
    <name type="scientific">Fistulifera solaris</name>
    <name type="common">Oleaginous diatom</name>
    <dbReference type="NCBI Taxonomy" id="1519565"/>
    <lineage>
        <taxon>Eukaryota</taxon>
        <taxon>Sar</taxon>
        <taxon>Stramenopiles</taxon>
        <taxon>Ochrophyta</taxon>
        <taxon>Bacillariophyta</taxon>
        <taxon>Bacillariophyceae</taxon>
        <taxon>Bacillariophycidae</taxon>
        <taxon>Naviculales</taxon>
        <taxon>Naviculaceae</taxon>
        <taxon>Fistulifera</taxon>
    </lineage>
</organism>
<feature type="compositionally biased region" description="Acidic residues" evidence="1">
    <location>
        <begin position="70"/>
        <end position="87"/>
    </location>
</feature>
<feature type="compositionally biased region" description="Basic and acidic residues" evidence="1">
    <location>
        <begin position="88"/>
        <end position="97"/>
    </location>
</feature>
<protein>
    <submittedName>
        <fullName evidence="3">Uncharacterized protein</fullName>
    </submittedName>
</protein>
<reference evidence="3 4" key="1">
    <citation type="journal article" date="2015" name="Plant Cell">
        <title>Oil accumulation by the oleaginous diatom Fistulifera solaris as revealed by the genome and transcriptome.</title>
        <authorList>
            <person name="Tanaka T."/>
            <person name="Maeda Y."/>
            <person name="Veluchamy A."/>
            <person name="Tanaka M."/>
            <person name="Abida H."/>
            <person name="Marechal E."/>
            <person name="Bowler C."/>
            <person name="Muto M."/>
            <person name="Sunaga Y."/>
            <person name="Tanaka M."/>
            <person name="Yoshino T."/>
            <person name="Taniguchi T."/>
            <person name="Fukuda Y."/>
            <person name="Nemoto M."/>
            <person name="Matsumoto M."/>
            <person name="Wong P.S."/>
            <person name="Aburatani S."/>
            <person name="Fujibuchi W."/>
        </authorList>
    </citation>
    <scope>NUCLEOTIDE SEQUENCE [LARGE SCALE GENOMIC DNA]</scope>
    <source>
        <strain evidence="3 4">JPCC DA0580</strain>
    </source>
</reference>
<feature type="signal peptide" evidence="2">
    <location>
        <begin position="1"/>
        <end position="18"/>
    </location>
</feature>
<feature type="compositionally biased region" description="Polar residues" evidence="1">
    <location>
        <begin position="872"/>
        <end position="890"/>
    </location>
</feature>
<feature type="region of interest" description="Disordered" evidence="1">
    <location>
        <begin position="732"/>
        <end position="974"/>
    </location>
</feature>
<feature type="compositionally biased region" description="Polar residues" evidence="1">
    <location>
        <begin position="944"/>
        <end position="961"/>
    </location>
</feature>
<feature type="compositionally biased region" description="Basic and acidic residues" evidence="1">
    <location>
        <begin position="399"/>
        <end position="422"/>
    </location>
</feature>
<accession>A0A1Z5KSK8</accession>
<feature type="compositionally biased region" description="Basic and acidic residues" evidence="1">
    <location>
        <begin position="150"/>
        <end position="159"/>
    </location>
</feature>
<feature type="region of interest" description="Disordered" evidence="1">
    <location>
        <begin position="17"/>
        <end position="159"/>
    </location>
</feature>
<feature type="chain" id="PRO_5013278219" evidence="2">
    <location>
        <begin position="19"/>
        <end position="974"/>
    </location>
</feature>
<evidence type="ECO:0000313" key="4">
    <source>
        <dbReference type="Proteomes" id="UP000198406"/>
    </source>
</evidence>
<sequence>MVYVTVLLLRCGETQVDAFGDYEPPPDTTDDDNVLLSPSGNNPSLLSPSPSTPKAIESPSLLHKQQQQHEEDEEVINVSDEDDDEEGGVIRRTDDRNSQASQDNHGKEEEKDTLDAQERDKDISDQIIQQPSSPAPPLVDEDASQTITKPSDDYDERPRRLRLSEYIDPFMTQKGYHTAQEAFTSLMAAISQSTAEERRMACFSAPTKACTGTAYMIGCSNLNQYNNLRWQLSTKKCLQAPCAIPIVVHNSLCTKDPKIDRCGGDQPVIDAGLLHCSASPWNDARQKCPFSLIVKKFKYKIKAWVREWKDEEQLSVKEMNKVPVDKEMLIEVSDEDDSEKVDADDEQQDEESESSLNEKRLEKKGVEKEEEREIPDETKSVNEEGDIDKVTDGEQQQEDIEKTLDEERSEKEDKEEKEEQMRPRRVLDIQYFRLDDLSDPWSLKPMVLKNNALIDLIDPFRYMTPPRKGHLGLKRDDSTKRPGPAEAVQQAVWWARQVGCDVVIMVVGEAAMQELAKAGGLLGDDDQLEVPPCSLATLIADVPDLEQSDDEDEDKNHDDQEDGNEDIRVTSDDVEIQENGAGDAIDESVVKGGIHTSDVIERGTDTSIDNKNYSGGENRDDGEANENPFADYDFTQIRLGFHGFFTVEDLIKDPSQVLPAYTGPVDVLIPPPADNNPMDIPVNQWSVFSPPKPENITPDYPDLPPFSQALQLPPLRRSHYKPPKIQYEKQISPLVPPNMPNPYMSPQRHGVPFTSPHGSPAPPRDRGNSNDLDRSGYEVRVPYGQRRSYNGQPLSPDQSQQSYRGASYSPPQHDFGQPYVSPPQPYRGPFYPPEPHHFEKPPYSPERHEQPYRGPHYSPQPQPSPQYFQGQNYPPQRQFDPNSQGQNHSPAHQPYGRPSQSPPPYYNQARGQSYPPQHRYDGQSYPSQQYNYHGQHDGPPSHHYPNSNSDRYGSSTYSHGATSPGVAPPDWDDA</sequence>
<feature type="compositionally biased region" description="Basic and acidic residues" evidence="1">
    <location>
        <begin position="356"/>
        <end position="392"/>
    </location>
</feature>
<keyword evidence="2" id="KW-0732">Signal</keyword>
<feature type="compositionally biased region" description="Low complexity" evidence="1">
    <location>
        <begin position="35"/>
        <end position="49"/>
    </location>
</feature>
<dbReference type="Proteomes" id="UP000198406">
    <property type="component" value="Unassembled WGS sequence"/>
</dbReference>
<evidence type="ECO:0000256" key="2">
    <source>
        <dbReference type="SAM" id="SignalP"/>
    </source>
</evidence>
<proteinExistence type="predicted"/>
<name>A0A1Z5KSK8_FISSO</name>
<feature type="region of interest" description="Disordered" evidence="1">
    <location>
        <begin position="326"/>
        <end position="422"/>
    </location>
</feature>
<evidence type="ECO:0000313" key="3">
    <source>
        <dbReference type="EMBL" id="GAX28981.1"/>
    </source>
</evidence>
<feature type="compositionally biased region" description="Basic and acidic residues" evidence="1">
    <location>
        <begin position="763"/>
        <end position="777"/>
    </location>
</feature>
<dbReference type="InParanoid" id="A0A1Z5KSK8"/>
<feature type="compositionally biased region" description="Acidic residues" evidence="1">
    <location>
        <begin position="546"/>
        <end position="564"/>
    </location>
</feature>
<keyword evidence="4" id="KW-1185">Reference proteome</keyword>
<dbReference type="EMBL" id="BDSP01000284">
    <property type="protein sequence ID" value="GAX28981.1"/>
    <property type="molecule type" value="Genomic_DNA"/>
</dbReference>
<feature type="compositionally biased region" description="Pro residues" evidence="1">
    <location>
        <begin position="820"/>
        <end position="833"/>
    </location>
</feature>
<feature type="compositionally biased region" description="Basic and acidic residues" evidence="1">
    <location>
        <begin position="104"/>
        <end position="124"/>
    </location>
</feature>
<feature type="compositionally biased region" description="Polar residues" evidence="1">
    <location>
        <begin position="787"/>
        <end position="804"/>
    </location>
</feature>
<evidence type="ECO:0000256" key="1">
    <source>
        <dbReference type="SAM" id="MobiDB-lite"/>
    </source>
</evidence>
<comment type="caution">
    <text evidence="3">The sequence shown here is derived from an EMBL/GenBank/DDBJ whole genome shotgun (WGS) entry which is preliminary data.</text>
</comment>
<feature type="region of interest" description="Disordered" evidence="1">
    <location>
        <begin position="546"/>
        <end position="581"/>
    </location>
</feature>
<feature type="compositionally biased region" description="Basic and acidic residues" evidence="1">
    <location>
        <begin position="834"/>
        <end position="851"/>
    </location>
</feature>
<dbReference type="AlphaFoldDB" id="A0A1Z5KSK8"/>
<feature type="region of interest" description="Disordered" evidence="1">
    <location>
        <begin position="690"/>
        <end position="709"/>
    </location>
</feature>
<feature type="compositionally biased region" description="Polar residues" evidence="1">
    <location>
        <begin position="605"/>
        <end position="615"/>
    </location>
</feature>
<feature type="region of interest" description="Disordered" evidence="1">
    <location>
        <begin position="596"/>
        <end position="628"/>
    </location>
</feature>
<feature type="compositionally biased region" description="Acidic residues" evidence="1">
    <location>
        <begin position="332"/>
        <end position="353"/>
    </location>
</feature>